<dbReference type="GO" id="GO:0005525">
    <property type="term" value="F:GTP binding"/>
    <property type="evidence" value="ECO:0007669"/>
    <property type="project" value="UniProtKB-UniRule"/>
</dbReference>
<dbReference type="Gene3D" id="3.30.230.10">
    <property type="match status" value="1"/>
</dbReference>
<dbReference type="NCBIfam" id="NF009381">
    <property type="entry name" value="PRK12740.1-5"/>
    <property type="match status" value="1"/>
</dbReference>
<name>A0A8S1ENJ7_9PELO</name>
<dbReference type="Gene3D" id="3.30.70.240">
    <property type="match status" value="1"/>
</dbReference>
<evidence type="ECO:0000313" key="11">
    <source>
        <dbReference type="Proteomes" id="UP000494206"/>
    </source>
</evidence>
<dbReference type="CDD" id="cd04097">
    <property type="entry name" value="mtEFG1_C"/>
    <property type="match status" value="1"/>
</dbReference>
<dbReference type="GO" id="GO:0005739">
    <property type="term" value="C:mitochondrion"/>
    <property type="evidence" value="ECO:0007669"/>
    <property type="project" value="UniProtKB-SubCell"/>
</dbReference>
<keyword evidence="6 8" id="KW-0496">Mitochondrion</keyword>
<dbReference type="CDD" id="cd04091">
    <property type="entry name" value="mtEFG1_II_like"/>
    <property type="match status" value="1"/>
</dbReference>
<dbReference type="NCBIfam" id="TIGR00484">
    <property type="entry name" value="EF-G"/>
    <property type="match status" value="1"/>
</dbReference>
<dbReference type="InterPro" id="IPR005225">
    <property type="entry name" value="Small_GTP-bd"/>
</dbReference>
<dbReference type="EMBL" id="CADEPM010000004">
    <property type="protein sequence ID" value="CAB3405413.1"/>
    <property type="molecule type" value="Genomic_DNA"/>
</dbReference>
<protein>
    <recommendedName>
        <fullName evidence="8">Elongation factor G, mitochondrial</fullName>
        <shortName evidence="8">EF-Gmt</shortName>
    </recommendedName>
    <alternativeName>
        <fullName evidence="8">Elongation factor G 1, mitochondrial</fullName>
        <shortName evidence="8">mEF-G 1</shortName>
    </alternativeName>
    <alternativeName>
        <fullName evidence="8">Elongation factor G1</fullName>
    </alternativeName>
</protein>
<comment type="caution">
    <text evidence="10">The sequence shown here is derived from an EMBL/GenBank/DDBJ whole genome shotgun (WGS) entry which is preliminary data.</text>
</comment>
<keyword evidence="5 8" id="KW-0648">Protein biosynthesis</keyword>
<dbReference type="SUPFAM" id="SSF54980">
    <property type="entry name" value="EF-G C-terminal domain-like"/>
    <property type="match status" value="2"/>
</dbReference>
<dbReference type="InterPro" id="IPR005517">
    <property type="entry name" value="Transl_elong_EFG/EF2_IV"/>
</dbReference>
<dbReference type="Proteomes" id="UP000494206">
    <property type="component" value="Unassembled WGS sequence"/>
</dbReference>
<dbReference type="PROSITE" id="PS00301">
    <property type="entry name" value="G_TR_1"/>
    <property type="match status" value="1"/>
</dbReference>
<dbReference type="Pfam" id="PF03764">
    <property type="entry name" value="EFG_IV"/>
    <property type="match status" value="1"/>
</dbReference>
<dbReference type="InterPro" id="IPR004161">
    <property type="entry name" value="EFTu-like_2"/>
</dbReference>
<sequence>MGVLPRLATVFKANRQKTVEMCRRFASNEAPSVVVPGVRPVEKIRNIGISAHIDSGKTTVTERILYYAGRIDSMHEVRGKDDVGATMDFMELERQRGITIQSAATYVDWKGTNINIIDTPGHVDFTVEVERALRVLDGAVLVLCGVGGVQSQTFTVNRQLARYSVPFICFVNKMDRNGATPLKALDGLRNKLNHNAALIHLPIGKDANFHGIVDLIEEQALYYEGEDGLIVRKDEIPKELRSQATDLRQELIEHISNADEKLGEMFLNDENPSIDQIHEAIRRTVVKRSFVPVLSGTALKNKGVQTMIDAVVRYLPDPSEVVNRATVKMETGEEKPIILSPERNNTKPFVGLAFKLEAGKYGQLTYFRVYQGQLSKGDTVYASRDGRKVRVQRLVRMHAADMEEITTAYAGDICATFGLDCHSGETFSTDPNLAPHCESMHIPEPVISMSIKPVNRKDADNFIKALTRFTKEDPTFRREYNQEAKETIVSGMGELHLEIYAQRMKNEFNCPVELGKPSVAYRESLATPYKFHYRHKKQTGGQGQFGEIEGVIDPLPADKNTVVEFSDETFGNNIPKNLFPALKKGLDAIIAEGPLIKTRIAGIHVRVQDGATHAVDSTEIAMINTMQNMMREAFEKANWLLLEPIMKVEVTTPVEFQGNVVTSLTQRNALITTTDSTEGYATVICEAPLSDMFGYTSELRSLTEGKGEFSMEYSRYAPTTKEAQDRIQAEWRQLHGIADPNEKGKKKQRK</sequence>
<dbReference type="InterPro" id="IPR035649">
    <property type="entry name" value="EFG_V"/>
</dbReference>
<dbReference type="SUPFAM" id="SSF52540">
    <property type="entry name" value="P-loop containing nucleoside triphosphate hydrolases"/>
    <property type="match status" value="1"/>
</dbReference>
<dbReference type="HAMAP" id="MF_00054_B">
    <property type="entry name" value="EF_G_EF_2_B"/>
    <property type="match status" value="1"/>
</dbReference>
<dbReference type="InterPro" id="IPR009000">
    <property type="entry name" value="Transl_B-barrel_sf"/>
</dbReference>
<dbReference type="InterPro" id="IPR000795">
    <property type="entry name" value="T_Tr_GTP-bd_dom"/>
</dbReference>
<dbReference type="InterPro" id="IPR014721">
    <property type="entry name" value="Ribsml_uS5_D2-typ_fold_subgr"/>
</dbReference>
<evidence type="ECO:0000256" key="5">
    <source>
        <dbReference type="ARBA" id="ARBA00022917"/>
    </source>
</evidence>
<dbReference type="PANTHER" id="PTHR43636:SF2">
    <property type="entry name" value="ELONGATION FACTOR G, MITOCHONDRIAL"/>
    <property type="match status" value="1"/>
</dbReference>
<evidence type="ECO:0000256" key="8">
    <source>
        <dbReference type="HAMAP-Rule" id="MF_03061"/>
    </source>
</evidence>
<dbReference type="InterPro" id="IPR004540">
    <property type="entry name" value="Transl_elong_EFG/EF2"/>
</dbReference>
<dbReference type="Pfam" id="PF00679">
    <property type="entry name" value="EFG_C"/>
    <property type="match status" value="1"/>
</dbReference>
<dbReference type="InterPro" id="IPR000640">
    <property type="entry name" value="EFG_V-like"/>
</dbReference>
<dbReference type="GO" id="GO:0070125">
    <property type="term" value="P:mitochondrial translational elongation"/>
    <property type="evidence" value="ECO:0007669"/>
    <property type="project" value="UniProtKB-UniRule"/>
</dbReference>
<feature type="binding site" evidence="8">
    <location>
        <begin position="118"/>
        <end position="122"/>
    </location>
    <ligand>
        <name>GTP</name>
        <dbReference type="ChEBI" id="CHEBI:37565"/>
    </ligand>
</feature>
<keyword evidence="7 8" id="KW-0342">GTP-binding</keyword>
<evidence type="ECO:0000256" key="6">
    <source>
        <dbReference type="ARBA" id="ARBA00023128"/>
    </source>
</evidence>
<dbReference type="PRINTS" id="PR00315">
    <property type="entry name" value="ELONGATNFCT"/>
</dbReference>
<dbReference type="PANTHER" id="PTHR43636">
    <property type="entry name" value="ELONGATION FACTOR G, MITOCHONDRIAL"/>
    <property type="match status" value="1"/>
</dbReference>
<dbReference type="InterPro" id="IPR009022">
    <property type="entry name" value="EFG_III"/>
</dbReference>
<gene>
    <name evidence="10" type="ORF">CBOVIS_LOCUS7611</name>
</gene>
<dbReference type="FunFam" id="3.40.50.300:FF:004752">
    <property type="entry name" value="Elongation factor G, mitochondrial"/>
    <property type="match status" value="1"/>
</dbReference>
<keyword evidence="3 8" id="KW-0547">Nucleotide-binding</keyword>
<dbReference type="PROSITE" id="PS51722">
    <property type="entry name" value="G_TR_2"/>
    <property type="match status" value="1"/>
</dbReference>
<dbReference type="Gene3D" id="3.40.50.300">
    <property type="entry name" value="P-loop containing nucleotide triphosphate hydrolases"/>
    <property type="match status" value="1"/>
</dbReference>
<dbReference type="InterPro" id="IPR027417">
    <property type="entry name" value="P-loop_NTPase"/>
</dbReference>
<evidence type="ECO:0000256" key="3">
    <source>
        <dbReference type="ARBA" id="ARBA00022741"/>
    </source>
</evidence>
<feature type="binding site" evidence="8">
    <location>
        <begin position="51"/>
        <end position="58"/>
    </location>
    <ligand>
        <name>GTP</name>
        <dbReference type="ChEBI" id="CHEBI:37565"/>
    </ligand>
</feature>
<dbReference type="InterPro" id="IPR031157">
    <property type="entry name" value="G_TR_CS"/>
</dbReference>
<dbReference type="Gene3D" id="2.40.30.10">
    <property type="entry name" value="Translation factors"/>
    <property type="match status" value="1"/>
</dbReference>
<evidence type="ECO:0000313" key="10">
    <source>
        <dbReference type="EMBL" id="CAB3405413.1"/>
    </source>
</evidence>
<comment type="pathway">
    <text evidence="8">Protein biosynthesis; polypeptide chain elongation.</text>
</comment>
<evidence type="ECO:0000256" key="1">
    <source>
        <dbReference type="ARBA" id="ARBA00004173"/>
    </source>
</evidence>
<dbReference type="Pfam" id="PF14492">
    <property type="entry name" value="EFG_III"/>
    <property type="match status" value="1"/>
</dbReference>
<dbReference type="FunFam" id="3.30.70.870:FF:000001">
    <property type="entry name" value="Elongation factor G"/>
    <property type="match status" value="1"/>
</dbReference>
<dbReference type="FunFam" id="2.40.30.10:FF:000022">
    <property type="entry name" value="Elongation factor G, mitochondrial"/>
    <property type="match status" value="1"/>
</dbReference>
<comment type="subcellular location">
    <subcellularLocation>
        <location evidence="1 8">Mitochondrion</location>
    </subcellularLocation>
</comment>
<dbReference type="AlphaFoldDB" id="A0A8S1ENJ7"/>
<dbReference type="CDD" id="cd16262">
    <property type="entry name" value="EFG_III"/>
    <property type="match status" value="1"/>
</dbReference>
<dbReference type="GO" id="GO:0003924">
    <property type="term" value="F:GTPase activity"/>
    <property type="evidence" value="ECO:0007669"/>
    <property type="project" value="UniProtKB-UniRule"/>
</dbReference>
<dbReference type="CDD" id="cd01886">
    <property type="entry name" value="EF-G"/>
    <property type="match status" value="1"/>
</dbReference>
<evidence type="ECO:0000259" key="9">
    <source>
        <dbReference type="PROSITE" id="PS51722"/>
    </source>
</evidence>
<feature type="domain" description="Tr-type G" evidence="9">
    <location>
        <begin position="42"/>
        <end position="319"/>
    </location>
</feature>
<evidence type="ECO:0000256" key="2">
    <source>
        <dbReference type="ARBA" id="ARBA00005870"/>
    </source>
</evidence>
<dbReference type="SUPFAM" id="SSF54211">
    <property type="entry name" value="Ribosomal protein S5 domain 2-like"/>
    <property type="match status" value="1"/>
</dbReference>
<dbReference type="InterPro" id="IPR020568">
    <property type="entry name" value="Ribosomal_Su5_D2-typ_SF"/>
</dbReference>
<dbReference type="FunFam" id="3.40.50.300:FF:002372">
    <property type="entry name" value="Elongation factor G, mitochondrial"/>
    <property type="match status" value="1"/>
</dbReference>
<organism evidence="10 11">
    <name type="scientific">Caenorhabditis bovis</name>
    <dbReference type="NCBI Taxonomy" id="2654633"/>
    <lineage>
        <taxon>Eukaryota</taxon>
        <taxon>Metazoa</taxon>
        <taxon>Ecdysozoa</taxon>
        <taxon>Nematoda</taxon>
        <taxon>Chromadorea</taxon>
        <taxon>Rhabditida</taxon>
        <taxon>Rhabditina</taxon>
        <taxon>Rhabditomorpha</taxon>
        <taxon>Rhabditoidea</taxon>
        <taxon>Rhabditidae</taxon>
        <taxon>Peloderinae</taxon>
        <taxon>Caenorhabditis</taxon>
    </lineage>
</organism>
<dbReference type="GO" id="GO:0003746">
    <property type="term" value="F:translation elongation factor activity"/>
    <property type="evidence" value="ECO:0007669"/>
    <property type="project" value="UniProtKB-UniRule"/>
</dbReference>
<dbReference type="Gene3D" id="3.30.70.870">
    <property type="entry name" value="Elongation Factor G (Translational Gtpase), domain 3"/>
    <property type="match status" value="1"/>
</dbReference>
<keyword evidence="4 8" id="KW-0251">Elongation factor</keyword>
<reference evidence="10 11" key="1">
    <citation type="submission" date="2020-04" db="EMBL/GenBank/DDBJ databases">
        <authorList>
            <person name="Laetsch R D."/>
            <person name="Stevens L."/>
            <person name="Kumar S."/>
            <person name="Blaxter L. M."/>
        </authorList>
    </citation>
    <scope>NUCLEOTIDE SEQUENCE [LARGE SCALE GENOMIC DNA]</scope>
</reference>
<dbReference type="SMART" id="SM00889">
    <property type="entry name" value="EFG_IV"/>
    <property type="match status" value="1"/>
</dbReference>
<dbReference type="InterPro" id="IPR035647">
    <property type="entry name" value="EFG_III/V"/>
</dbReference>
<dbReference type="FunFam" id="3.30.70.240:FF:000001">
    <property type="entry name" value="Elongation factor G"/>
    <property type="match status" value="1"/>
</dbReference>
<dbReference type="SMART" id="SM00838">
    <property type="entry name" value="EFG_C"/>
    <property type="match status" value="1"/>
</dbReference>
<evidence type="ECO:0000256" key="4">
    <source>
        <dbReference type="ARBA" id="ARBA00022768"/>
    </source>
</evidence>
<comment type="similarity">
    <text evidence="8">Belongs to the GTP-binding elongation factor family. EF-G/EF-2 subfamily.</text>
</comment>
<dbReference type="SUPFAM" id="SSF50447">
    <property type="entry name" value="Translation proteins"/>
    <property type="match status" value="1"/>
</dbReference>
<dbReference type="InterPro" id="IPR041095">
    <property type="entry name" value="EFG_II"/>
</dbReference>
<keyword evidence="11" id="KW-1185">Reference proteome</keyword>
<dbReference type="Pfam" id="PF00009">
    <property type="entry name" value="GTP_EFTU"/>
    <property type="match status" value="1"/>
</dbReference>
<comment type="function">
    <text evidence="8">Mitochondrial GTPase that catalyzes the GTP-dependent ribosomal translocation step during translation elongation. During this step, the ribosome changes from the pre-translocational (PRE) to the post-translocational (POST) state as the newly formed A-site-bound peptidyl-tRNA and P-site-bound deacylated tRNA move to the P and E sites, respectively. Catalyzes the coordinated movement of the two tRNA molecules, the mRNA and conformational changes in the ribosome.</text>
</comment>
<accession>A0A8S1ENJ7</accession>
<evidence type="ECO:0000256" key="7">
    <source>
        <dbReference type="ARBA" id="ARBA00023134"/>
    </source>
</evidence>
<feature type="binding site" evidence="8">
    <location>
        <begin position="172"/>
        <end position="175"/>
    </location>
    <ligand>
        <name>GTP</name>
        <dbReference type="ChEBI" id="CHEBI:37565"/>
    </ligand>
</feature>
<proteinExistence type="inferred from homology"/>
<dbReference type="OrthoDB" id="198619at2759"/>
<dbReference type="Pfam" id="PF03144">
    <property type="entry name" value="GTP_EFTU_D2"/>
    <property type="match status" value="1"/>
</dbReference>
<dbReference type="NCBIfam" id="TIGR00231">
    <property type="entry name" value="small_GTP"/>
    <property type="match status" value="1"/>
</dbReference>
<comment type="similarity">
    <text evidence="2">Belongs to the TRAFAC class translation factor GTPase superfamily. Classic translation factor GTPase family. EF-G/EF-2 subfamily.</text>
</comment>